<protein>
    <submittedName>
        <fullName evidence="1">Uncharacterized protein</fullName>
    </submittedName>
</protein>
<reference evidence="2" key="1">
    <citation type="submission" date="2016-10" db="EMBL/GenBank/DDBJ databases">
        <authorList>
            <person name="Varghese N."/>
            <person name="Submissions S."/>
        </authorList>
    </citation>
    <scope>NUCLEOTIDE SEQUENCE [LARGE SCALE GENOMIC DNA]</scope>
    <source>
        <strain evidence="2">CGMCC 1.10118</strain>
    </source>
</reference>
<dbReference type="InterPro" id="IPR055944">
    <property type="entry name" value="DUF7522"/>
</dbReference>
<evidence type="ECO:0000313" key="1">
    <source>
        <dbReference type="EMBL" id="SDY09663.1"/>
    </source>
</evidence>
<proteinExistence type="predicted"/>
<dbReference type="OrthoDB" id="199238at2157"/>
<keyword evidence="2" id="KW-1185">Reference proteome</keyword>
<dbReference type="Proteomes" id="UP000199170">
    <property type="component" value="Unassembled WGS sequence"/>
</dbReference>
<evidence type="ECO:0000313" key="2">
    <source>
        <dbReference type="Proteomes" id="UP000199170"/>
    </source>
</evidence>
<sequence length="103" mass="11954">MVADLQSVDFGIRFVREDIRDRYTDVDFEEAYKMIMGHLVASDDFKSLIGEQACRVQTLFFTDIIVFIIPSTRHEAVFASFDYDEDFPVDQFVQQISETAPDE</sequence>
<dbReference type="AlphaFoldDB" id="A0A1H3H253"/>
<name>A0A1H3H253_9EURY</name>
<dbReference type="RefSeq" id="WP_089767228.1">
    <property type="nucleotide sequence ID" value="NZ_FNPB01000006.1"/>
</dbReference>
<dbReference type="Pfam" id="PF24366">
    <property type="entry name" value="DUF7522"/>
    <property type="match status" value="1"/>
</dbReference>
<accession>A0A1H3H253</accession>
<dbReference type="STRING" id="660517.SAMN04487946_106123"/>
<dbReference type="EMBL" id="FNPB01000006">
    <property type="protein sequence ID" value="SDY09663.1"/>
    <property type="molecule type" value="Genomic_DNA"/>
</dbReference>
<organism evidence="1 2">
    <name type="scientific">Halobellus clavatus</name>
    <dbReference type="NCBI Taxonomy" id="660517"/>
    <lineage>
        <taxon>Archaea</taxon>
        <taxon>Methanobacteriati</taxon>
        <taxon>Methanobacteriota</taxon>
        <taxon>Stenosarchaea group</taxon>
        <taxon>Halobacteria</taxon>
        <taxon>Halobacteriales</taxon>
        <taxon>Haloferacaceae</taxon>
        <taxon>Halobellus</taxon>
    </lineage>
</organism>
<gene>
    <name evidence="1" type="ORF">SAMN04487946_106123</name>
</gene>